<dbReference type="InterPro" id="IPR004045">
    <property type="entry name" value="Glutathione_S-Trfase_N"/>
</dbReference>
<evidence type="ECO:0000313" key="3">
    <source>
        <dbReference type="EMBL" id="MEE2567007.1"/>
    </source>
</evidence>
<dbReference type="SUPFAM" id="SSF47616">
    <property type="entry name" value="GST C-terminal domain-like"/>
    <property type="match status" value="1"/>
</dbReference>
<proteinExistence type="predicted"/>
<organism evidence="3 4">
    <name type="scientific">Hyphobacterium marinum</name>
    <dbReference type="NCBI Taxonomy" id="3116574"/>
    <lineage>
        <taxon>Bacteria</taxon>
        <taxon>Pseudomonadati</taxon>
        <taxon>Pseudomonadota</taxon>
        <taxon>Alphaproteobacteria</taxon>
        <taxon>Maricaulales</taxon>
        <taxon>Maricaulaceae</taxon>
        <taxon>Hyphobacterium</taxon>
    </lineage>
</organism>
<dbReference type="Pfam" id="PF13409">
    <property type="entry name" value="GST_N_2"/>
    <property type="match status" value="1"/>
</dbReference>
<dbReference type="SFLD" id="SFLDG00358">
    <property type="entry name" value="Main_(cytGST)"/>
    <property type="match status" value="1"/>
</dbReference>
<dbReference type="InterPro" id="IPR004046">
    <property type="entry name" value="GST_C"/>
</dbReference>
<dbReference type="InterPro" id="IPR010987">
    <property type="entry name" value="Glutathione-S-Trfase_C-like"/>
</dbReference>
<feature type="domain" description="GST N-terminal" evidence="1">
    <location>
        <begin position="1"/>
        <end position="83"/>
    </location>
</feature>
<dbReference type="PANTHER" id="PTHR44051:SF2">
    <property type="entry name" value="HYPOTHETICAL GLUTATHIONE S-TRANSFERASE LIKE PROTEIN"/>
    <property type="match status" value="1"/>
</dbReference>
<dbReference type="PROSITE" id="PS50405">
    <property type="entry name" value="GST_CTER"/>
    <property type="match status" value="1"/>
</dbReference>
<dbReference type="PROSITE" id="PS50404">
    <property type="entry name" value="GST_NTER"/>
    <property type="match status" value="1"/>
</dbReference>
<accession>A0ABU7LZM2</accession>
<dbReference type="SFLD" id="SFLDS00019">
    <property type="entry name" value="Glutathione_Transferase_(cytos"/>
    <property type="match status" value="1"/>
</dbReference>
<dbReference type="InterPro" id="IPR036282">
    <property type="entry name" value="Glutathione-S-Trfase_C_sf"/>
</dbReference>
<dbReference type="InterPro" id="IPR040079">
    <property type="entry name" value="Glutathione_S-Trfase"/>
</dbReference>
<dbReference type="SFLD" id="SFLDG01151">
    <property type="entry name" value="Main.2:_Nu-like"/>
    <property type="match status" value="1"/>
</dbReference>
<dbReference type="Gene3D" id="3.40.30.10">
    <property type="entry name" value="Glutaredoxin"/>
    <property type="match status" value="1"/>
</dbReference>
<evidence type="ECO:0000259" key="2">
    <source>
        <dbReference type="PROSITE" id="PS50405"/>
    </source>
</evidence>
<keyword evidence="4" id="KW-1185">Reference proteome</keyword>
<dbReference type="Gene3D" id="1.20.1050.10">
    <property type="match status" value="1"/>
</dbReference>
<dbReference type="EMBL" id="JAZDRO010000004">
    <property type="protein sequence ID" value="MEE2567007.1"/>
    <property type="molecule type" value="Genomic_DNA"/>
</dbReference>
<dbReference type="Proteomes" id="UP001310692">
    <property type="component" value="Unassembled WGS sequence"/>
</dbReference>
<dbReference type="SUPFAM" id="SSF52833">
    <property type="entry name" value="Thioredoxin-like"/>
    <property type="match status" value="1"/>
</dbReference>
<feature type="domain" description="GST C-terminal" evidence="2">
    <location>
        <begin position="85"/>
        <end position="205"/>
    </location>
</feature>
<evidence type="ECO:0000313" key="4">
    <source>
        <dbReference type="Proteomes" id="UP001310692"/>
    </source>
</evidence>
<dbReference type="CDD" id="cd03056">
    <property type="entry name" value="GST_N_4"/>
    <property type="match status" value="1"/>
</dbReference>
<reference evidence="3 4" key="1">
    <citation type="submission" date="2024-01" db="EMBL/GenBank/DDBJ databases">
        <title>Hyphobacterium bacterium isolated from marine sediment.</title>
        <authorList>
            <person name="Zhao S."/>
        </authorList>
    </citation>
    <scope>NUCLEOTIDE SEQUENCE [LARGE SCALE GENOMIC DNA]</scope>
    <source>
        <strain evidence="3 4">Y60-23</strain>
    </source>
</reference>
<dbReference type="InterPro" id="IPR036249">
    <property type="entry name" value="Thioredoxin-like_sf"/>
</dbReference>
<dbReference type="RefSeq" id="WP_330196564.1">
    <property type="nucleotide sequence ID" value="NZ_JAZDRO010000004.1"/>
</dbReference>
<dbReference type="Pfam" id="PF00043">
    <property type="entry name" value="GST_C"/>
    <property type="match status" value="1"/>
</dbReference>
<evidence type="ECO:0000259" key="1">
    <source>
        <dbReference type="PROSITE" id="PS50404"/>
    </source>
</evidence>
<comment type="caution">
    <text evidence="3">The sequence shown here is derived from an EMBL/GenBank/DDBJ whole genome shotgun (WGS) entry which is preliminary data.</text>
</comment>
<dbReference type="PANTHER" id="PTHR44051">
    <property type="entry name" value="GLUTATHIONE S-TRANSFERASE-RELATED"/>
    <property type="match status" value="1"/>
</dbReference>
<gene>
    <name evidence="3" type="ORF">V0U35_09975</name>
</gene>
<sequence length="205" mass="23182">MSVTVYGDSRSGNCQKVRWVAERMGVDFDWIEVDITSGFTRTADFLAINPAGQVPCLVREDGRVLAQSGAIMLYLAEGSDLIPEDAFDRAKMLEWMFWEQYSHEPAIAVRRFQKVILKKPESEIDPYLMNKGRRALGVMEMRLMAREFFVGEGLTLADLALVAYTRTAPEAGFDLDEFPAVRAWVHRVERELGLDPIGDDLMVEA</sequence>
<name>A0ABU7LZM2_9PROT</name>
<protein>
    <submittedName>
        <fullName evidence="3">Glutathione S-transferase family protein</fullName>
    </submittedName>
</protein>